<dbReference type="Proteomes" id="UP000178946">
    <property type="component" value="Unassembled WGS sequence"/>
</dbReference>
<feature type="transmembrane region" description="Helical" evidence="1">
    <location>
        <begin position="124"/>
        <end position="152"/>
    </location>
</feature>
<feature type="transmembrane region" description="Helical" evidence="1">
    <location>
        <begin position="98"/>
        <end position="117"/>
    </location>
</feature>
<keyword evidence="1" id="KW-1133">Transmembrane helix</keyword>
<proteinExistence type="predicted"/>
<dbReference type="EMBL" id="MGIR01000001">
    <property type="protein sequence ID" value="OGM91666.1"/>
    <property type="molecule type" value="Genomic_DNA"/>
</dbReference>
<dbReference type="AlphaFoldDB" id="A0A1F8DTD7"/>
<keyword evidence="1" id="KW-0812">Transmembrane</keyword>
<keyword evidence="1" id="KW-0472">Membrane</keyword>
<evidence type="ECO:0000256" key="1">
    <source>
        <dbReference type="SAM" id="Phobius"/>
    </source>
</evidence>
<dbReference type="STRING" id="1802557.A3A20_01885"/>
<accession>A0A1F8DTD7</accession>
<feature type="transmembrane region" description="Helical" evidence="1">
    <location>
        <begin position="6"/>
        <end position="23"/>
    </location>
</feature>
<sequence length="166" mass="18144">MAFELWDAVAYLALTLIIVGVFWERGRNFLFAAGSVILAAYAWFFLNNTLFAILQALIIVSAILAIEKVSKIRTATILIALTVIAYILLILSNSITDIWSLLGSFGLIGIAFGLVVLPARWGFILMAIGGVLLTIYSVAVSAIVFLLLNIFFSIANIVNYVRRRAG</sequence>
<name>A0A1F8DTD7_9BACT</name>
<evidence type="ECO:0000313" key="3">
    <source>
        <dbReference type="Proteomes" id="UP000178946"/>
    </source>
</evidence>
<comment type="caution">
    <text evidence="2">The sequence shown here is derived from an EMBL/GenBank/DDBJ whole genome shotgun (WGS) entry which is preliminary data.</text>
</comment>
<protein>
    <submittedName>
        <fullName evidence="2">Uncharacterized protein</fullName>
    </submittedName>
</protein>
<gene>
    <name evidence="2" type="ORF">A3A20_01885</name>
</gene>
<evidence type="ECO:0000313" key="2">
    <source>
        <dbReference type="EMBL" id="OGM91666.1"/>
    </source>
</evidence>
<feature type="transmembrane region" description="Helical" evidence="1">
    <location>
        <begin position="50"/>
        <end position="67"/>
    </location>
</feature>
<reference evidence="2 3" key="1">
    <citation type="journal article" date="2016" name="Nat. Commun.">
        <title>Thousands of microbial genomes shed light on interconnected biogeochemical processes in an aquifer system.</title>
        <authorList>
            <person name="Anantharaman K."/>
            <person name="Brown C.T."/>
            <person name="Hug L.A."/>
            <person name="Sharon I."/>
            <person name="Castelle C.J."/>
            <person name="Probst A.J."/>
            <person name="Thomas B.C."/>
            <person name="Singh A."/>
            <person name="Wilkins M.J."/>
            <person name="Karaoz U."/>
            <person name="Brodie E.L."/>
            <person name="Williams K.H."/>
            <person name="Hubbard S.S."/>
            <person name="Banfield J.F."/>
        </authorList>
    </citation>
    <scope>NUCLEOTIDE SEQUENCE [LARGE SCALE GENOMIC DNA]</scope>
</reference>
<feature type="transmembrane region" description="Helical" evidence="1">
    <location>
        <begin position="74"/>
        <end position="92"/>
    </location>
</feature>
<organism evidence="2 3">
    <name type="scientific">Candidatus Wolfebacteria bacterium RIFCSPLOWO2_01_FULL_45_19</name>
    <dbReference type="NCBI Taxonomy" id="1802557"/>
    <lineage>
        <taxon>Bacteria</taxon>
        <taxon>Candidatus Wolfeibacteriota</taxon>
    </lineage>
</organism>